<dbReference type="Proteomes" id="UP000030746">
    <property type="component" value="Unassembled WGS sequence"/>
</dbReference>
<proteinExistence type="predicted"/>
<dbReference type="GeneID" id="20247102"/>
<name>V3ZJJ3_LOTGI</name>
<organism evidence="2 3">
    <name type="scientific">Lottia gigantea</name>
    <name type="common">Giant owl limpet</name>
    <dbReference type="NCBI Taxonomy" id="225164"/>
    <lineage>
        <taxon>Eukaryota</taxon>
        <taxon>Metazoa</taxon>
        <taxon>Spiralia</taxon>
        <taxon>Lophotrochozoa</taxon>
        <taxon>Mollusca</taxon>
        <taxon>Gastropoda</taxon>
        <taxon>Patellogastropoda</taxon>
        <taxon>Lottioidea</taxon>
        <taxon>Lottiidae</taxon>
        <taxon>Lottia</taxon>
    </lineage>
</organism>
<dbReference type="InterPro" id="IPR022742">
    <property type="entry name" value="Hydrolase_4"/>
</dbReference>
<dbReference type="KEGG" id="lgi:LOTGIDRAFT_223188"/>
<dbReference type="AlphaFoldDB" id="V3ZJJ3"/>
<dbReference type="RefSeq" id="XP_009066733.1">
    <property type="nucleotide sequence ID" value="XM_009068485.1"/>
</dbReference>
<accession>V3ZJJ3</accession>
<dbReference type="Gene3D" id="3.40.50.1820">
    <property type="entry name" value="alpha/beta hydrolase"/>
    <property type="match status" value="1"/>
</dbReference>
<dbReference type="CTD" id="20247102"/>
<dbReference type="PANTHER" id="PTHR11614">
    <property type="entry name" value="PHOSPHOLIPASE-RELATED"/>
    <property type="match status" value="1"/>
</dbReference>
<dbReference type="PRINTS" id="PR00111">
    <property type="entry name" value="ABHYDROLASE"/>
</dbReference>
<dbReference type="InterPro" id="IPR000073">
    <property type="entry name" value="AB_hydrolase_1"/>
</dbReference>
<sequence>MSKDGFKNVEACESKIVNTTNQNLFGRYWGEDAEIAQPSGLVFISHGAGEHCLWYNQLATQLTDKNLFAFAHDHIGHGQSDGDRVHIDDFDIYVNDVFHHIEIVQKKFPDVPTFIIGHSMGGAIAIMAGLKRPKFFKGVVLIAPAITPSPDAVQPWKITMGRFLSRLCPQAPILKLDPNNVSRDEAVVNRYKEDPLVHHGGLKAKWGLCMINTLKYIEDNLSTITFPYLNLHGDQDKLVDIQGSEDMHEHSTSSDKTFKKYEGYYHQLHNEPGEDGAGVRQEIVTWITDRLPH</sequence>
<dbReference type="HOGENOM" id="CLU_026209_7_1_1"/>
<dbReference type="InterPro" id="IPR029058">
    <property type="entry name" value="AB_hydrolase_fold"/>
</dbReference>
<reference evidence="2 3" key="1">
    <citation type="journal article" date="2013" name="Nature">
        <title>Insights into bilaterian evolution from three spiralian genomes.</title>
        <authorList>
            <person name="Simakov O."/>
            <person name="Marletaz F."/>
            <person name="Cho S.J."/>
            <person name="Edsinger-Gonzales E."/>
            <person name="Havlak P."/>
            <person name="Hellsten U."/>
            <person name="Kuo D.H."/>
            <person name="Larsson T."/>
            <person name="Lv J."/>
            <person name="Arendt D."/>
            <person name="Savage R."/>
            <person name="Osoegawa K."/>
            <person name="de Jong P."/>
            <person name="Grimwood J."/>
            <person name="Chapman J.A."/>
            <person name="Shapiro H."/>
            <person name="Aerts A."/>
            <person name="Otillar R.P."/>
            <person name="Terry A.Y."/>
            <person name="Boore J.L."/>
            <person name="Grigoriev I.V."/>
            <person name="Lindberg D.R."/>
            <person name="Seaver E.C."/>
            <person name="Weisblat D.A."/>
            <person name="Putnam N.H."/>
            <person name="Rokhsar D.S."/>
        </authorList>
    </citation>
    <scope>NUCLEOTIDE SEQUENCE [LARGE SCALE GENOMIC DNA]</scope>
</reference>
<evidence type="ECO:0000313" key="3">
    <source>
        <dbReference type="Proteomes" id="UP000030746"/>
    </source>
</evidence>
<dbReference type="OrthoDB" id="2498029at2759"/>
<feature type="domain" description="Serine aminopeptidase S33" evidence="1">
    <location>
        <begin position="37"/>
        <end position="272"/>
    </location>
</feature>
<dbReference type="FunFam" id="3.40.50.1820:FF:000117">
    <property type="entry name" value="Monoglyceride lipase, putative"/>
    <property type="match status" value="1"/>
</dbReference>
<dbReference type="OMA" id="SYEGWSH"/>
<evidence type="ECO:0000259" key="1">
    <source>
        <dbReference type="Pfam" id="PF12146"/>
    </source>
</evidence>
<gene>
    <name evidence="2" type="ORF">LOTGIDRAFT_223188</name>
</gene>
<evidence type="ECO:0000313" key="2">
    <source>
        <dbReference type="EMBL" id="ESO82540.1"/>
    </source>
</evidence>
<dbReference type="EMBL" id="KB203855">
    <property type="protein sequence ID" value="ESO82540.1"/>
    <property type="molecule type" value="Genomic_DNA"/>
</dbReference>
<dbReference type="SUPFAM" id="SSF53474">
    <property type="entry name" value="alpha/beta-Hydrolases"/>
    <property type="match status" value="1"/>
</dbReference>
<dbReference type="Pfam" id="PF12146">
    <property type="entry name" value="Hydrolase_4"/>
    <property type="match status" value="1"/>
</dbReference>
<protein>
    <recommendedName>
        <fullName evidence="1">Serine aminopeptidase S33 domain-containing protein</fullName>
    </recommendedName>
</protein>
<dbReference type="STRING" id="225164.V3ZJJ3"/>
<dbReference type="InterPro" id="IPR051044">
    <property type="entry name" value="MAG_DAG_Lipase"/>
</dbReference>
<keyword evidence="3" id="KW-1185">Reference proteome</keyword>
<dbReference type="ESTHER" id="lotgi-v3zjj3">
    <property type="family name" value="Monoglyceridelipase_lysophospholip"/>
</dbReference>